<proteinExistence type="predicted"/>
<reference evidence="1 2" key="1">
    <citation type="submission" date="2022-11" db="EMBL/GenBank/DDBJ databases">
        <title>Viruses from the air-sea interface of a natural surface slick.</title>
        <authorList>
            <person name="Rahlff J."/>
            <person name="Holmfeldt K."/>
        </authorList>
    </citation>
    <scope>NUCLEOTIDE SEQUENCE [LARGE SCALE GENOMIC DNA]</scope>
    <source>
        <strain evidence="1 2">SMS4</strain>
    </source>
</reference>
<keyword evidence="2" id="KW-1185">Reference proteome</keyword>
<protein>
    <submittedName>
        <fullName evidence="1">Uncharacterized protein</fullName>
    </submittedName>
</protein>
<organism evidence="1 2">
    <name type="scientific">Rheinheimera baltica</name>
    <dbReference type="NCBI Taxonomy" id="67576"/>
    <lineage>
        <taxon>Bacteria</taxon>
        <taxon>Pseudomonadati</taxon>
        <taxon>Pseudomonadota</taxon>
        <taxon>Gammaproteobacteria</taxon>
        <taxon>Chromatiales</taxon>
        <taxon>Chromatiaceae</taxon>
        <taxon>Rheinheimera</taxon>
    </lineage>
</organism>
<dbReference type="EMBL" id="JAPJDZ010000080">
    <property type="protein sequence ID" value="MDP5137946.1"/>
    <property type="molecule type" value="Genomic_DNA"/>
</dbReference>
<comment type="caution">
    <text evidence="1">The sequence shown here is derived from an EMBL/GenBank/DDBJ whole genome shotgun (WGS) entry which is preliminary data.</text>
</comment>
<evidence type="ECO:0000313" key="1">
    <source>
        <dbReference type="EMBL" id="MDP5137946.1"/>
    </source>
</evidence>
<dbReference type="RefSeq" id="WP_305977139.1">
    <property type="nucleotide sequence ID" value="NZ_JAPJDZ010000080.1"/>
</dbReference>
<name>A0ABT9I3J8_9GAMM</name>
<evidence type="ECO:0000313" key="2">
    <source>
        <dbReference type="Proteomes" id="UP001231109"/>
    </source>
</evidence>
<dbReference type="Proteomes" id="UP001231109">
    <property type="component" value="Unassembled WGS sequence"/>
</dbReference>
<sequence>MNLGQSECSGVFLHYFVAKDLTLPFRYVYGIRQHNVYPLQLVRTSPITEVDRAAGLLTTYGCYYQLRDEIAHPGVQAMYRFILDQRIMPFFDNELIGTCVSLRLN</sequence>
<accession>A0ABT9I3J8</accession>
<gene>
    <name evidence="1" type="ORF">ORJ04_18505</name>
</gene>